<evidence type="ECO:0000256" key="7">
    <source>
        <dbReference type="ARBA" id="ARBA00047176"/>
    </source>
</evidence>
<comment type="subunit">
    <text evidence="6">Heterodimer composed of a large subunit (PMDh-L) and a small subunit (PMDh-S).</text>
</comment>
<evidence type="ECO:0000256" key="8">
    <source>
        <dbReference type="ARBA" id="ARBA00047196"/>
    </source>
</evidence>
<keyword evidence="1" id="KW-0408">Iron</keyword>
<dbReference type="PANTHER" id="PTHR36577">
    <property type="entry name" value="DUF521 DOMAIN PROTEIN (AFU_ORTHOLOGUE AFUA_6G00490)"/>
    <property type="match status" value="1"/>
</dbReference>
<evidence type="ECO:0000256" key="6">
    <source>
        <dbReference type="ARBA" id="ARBA00046520"/>
    </source>
</evidence>
<dbReference type="AlphaFoldDB" id="A0A7J3SM36"/>
<evidence type="ECO:0000256" key="5">
    <source>
        <dbReference type="ARBA" id="ARBA00046333"/>
    </source>
</evidence>
<keyword evidence="2" id="KW-0456">Lyase</keyword>
<organism evidence="10">
    <name type="scientific">Fervidicoccus fontis</name>
    <dbReference type="NCBI Taxonomy" id="683846"/>
    <lineage>
        <taxon>Archaea</taxon>
        <taxon>Thermoproteota</taxon>
        <taxon>Thermoprotei</taxon>
        <taxon>Fervidicoccales</taxon>
        <taxon>Fervidicoccaceae</taxon>
        <taxon>Fervidicoccus</taxon>
    </lineage>
</organism>
<dbReference type="EC" id="4.2.1.182" evidence="7"/>
<evidence type="ECO:0000259" key="9">
    <source>
        <dbReference type="Pfam" id="PF04412"/>
    </source>
</evidence>
<dbReference type="GO" id="GO:0016829">
    <property type="term" value="F:lyase activity"/>
    <property type="evidence" value="ECO:0007669"/>
    <property type="project" value="UniProtKB-KW"/>
</dbReference>
<evidence type="ECO:0000256" key="3">
    <source>
        <dbReference type="ARBA" id="ARBA00045120"/>
    </source>
</evidence>
<dbReference type="Pfam" id="PF04412">
    <property type="entry name" value="AcnX"/>
    <property type="match status" value="1"/>
</dbReference>
<gene>
    <name evidence="10" type="ORF">ENW83_03410</name>
</gene>
<sequence>MYLTREEEAILNGKLGEATASALKVIVKVGEALGAERLVEIPHAHASGLSYMTIGDAGLTFLKSFLEKGAKVRTFSTVNPIGMDLELWKILGISKEFAEKQSEIVNAIIEMGFEPTFTCTPYLIRKPAMGEHLAWGESSAVAMANTYYGGRTNREGGPLALMSALTGRTYMAGLHLDENRIPTHEIVIDDSIELSDPAYAGALGYVVGEKLRGGIPLIRNVRMGFDSIKSYTAAAAASGDVALTYIEGVTPDYEWAIRQAFSIERVHVEKREVAELVKTKLDEDVDAIFIGCPHADVDEVLSIYAMLSKCKKLRIPVWISTSRNAYMKLKDIGVIEKLEAIGAFVIRDTCPVVSPFVEARFKSIAVTSGKGFFYLPKMQKSRTIIIPFNRIGEIACEKKK</sequence>
<evidence type="ECO:0000256" key="4">
    <source>
        <dbReference type="ARBA" id="ARBA00045299"/>
    </source>
</evidence>
<name>A0A7J3SM36_9CREN</name>
<comment type="function">
    <text evidence="4">Component of a hydro-lyase that catalyzes the dehydration of mevalonate 5-phosphate (MVA5P) to form trans-anhydromevalonate 5-phosphate (tAHMP). Involved in the archaeal mevalonate (MVA) pathway, which provides fundamental precursors for isoprenoid biosynthesis, such as isopentenyl diphosphate (IPP) and dimethylallyl diphosphate (DMAPP).</text>
</comment>
<protein>
    <recommendedName>
        <fullName evidence="8">Phosphomevalonate dehydratase large subunit</fullName>
        <ecNumber evidence="7">4.2.1.182</ecNumber>
    </recommendedName>
</protein>
<accession>A0A7J3SM36</accession>
<comment type="similarity">
    <text evidence="5">Belongs to the AcnX type II large subunit family.</text>
</comment>
<dbReference type="EMBL" id="DTLS01000092">
    <property type="protein sequence ID" value="HGZ60238.1"/>
    <property type="molecule type" value="Genomic_DNA"/>
</dbReference>
<dbReference type="PANTHER" id="PTHR36577:SF3">
    <property type="entry name" value="DUF521 DOMAIN PROTEIN (AFU_ORTHOLOGUE AFUA_6G00490)"/>
    <property type="match status" value="1"/>
</dbReference>
<comment type="caution">
    <text evidence="10">The sequence shown here is derived from an EMBL/GenBank/DDBJ whole genome shotgun (WGS) entry which is preliminary data.</text>
</comment>
<feature type="domain" description="Phosphomevalonate dehydratase large subunit-like" evidence="9">
    <location>
        <begin position="1"/>
        <end position="385"/>
    </location>
</feature>
<evidence type="ECO:0000256" key="1">
    <source>
        <dbReference type="ARBA" id="ARBA00023004"/>
    </source>
</evidence>
<dbReference type="InterPro" id="IPR007506">
    <property type="entry name" value="PMDh-L-like_dom"/>
</dbReference>
<proteinExistence type="inferred from homology"/>
<evidence type="ECO:0000256" key="2">
    <source>
        <dbReference type="ARBA" id="ARBA00023239"/>
    </source>
</evidence>
<evidence type="ECO:0000313" key="10">
    <source>
        <dbReference type="EMBL" id="HGZ60238.1"/>
    </source>
</evidence>
<reference evidence="10" key="1">
    <citation type="journal article" date="2020" name="mSystems">
        <title>Genome- and Community-Level Interaction Insights into Carbon Utilization and Element Cycling Functions of Hydrothermarchaeota in Hydrothermal Sediment.</title>
        <authorList>
            <person name="Zhou Z."/>
            <person name="Liu Y."/>
            <person name="Xu W."/>
            <person name="Pan J."/>
            <person name="Luo Z.H."/>
            <person name="Li M."/>
        </authorList>
    </citation>
    <scope>NUCLEOTIDE SEQUENCE [LARGE SCALE GENOMIC DNA]</scope>
    <source>
        <strain evidence="10">SpSt-885</strain>
    </source>
</reference>
<comment type="catalytic activity">
    <reaction evidence="3">
        <text>(R)-5-phosphomevalonate = (2E)-3-methyl-5-phosphooxypent-2-enoate + H2O</text>
        <dbReference type="Rhea" id="RHEA:78975"/>
        <dbReference type="ChEBI" id="CHEBI:15377"/>
        <dbReference type="ChEBI" id="CHEBI:58146"/>
        <dbReference type="ChEBI" id="CHEBI:229665"/>
        <dbReference type="EC" id="4.2.1.182"/>
    </reaction>
    <physiologicalReaction direction="left-to-right" evidence="3">
        <dbReference type="Rhea" id="RHEA:78976"/>
    </physiologicalReaction>
</comment>